<evidence type="ECO:0000256" key="9">
    <source>
        <dbReference type="ARBA" id="ARBA00023140"/>
    </source>
</evidence>
<evidence type="ECO:0000256" key="10">
    <source>
        <dbReference type="PIRNR" id="PIRNR000168"/>
    </source>
</evidence>
<evidence type="ECO:0000259" key="15">
    <source>
        <dbReference type="Pfam" id="PF22924"/>
    </source>
</evidence>
<keyword evidence="17" id="KW-1185">Reference proteome</keyword>
<keyword evidence="5 10" id="KW-0274">FAD</keyword>
<evidence type="ECO:0000256" key="4">
    <source>
        <dbReference type="ARBA" id="ARBA00022630"/>
    </source>
</evidence>
<dbReference type="GO" id="GO:0005777">
    <property type="term" value="C:peroxisome"/>
    <property type="evidence" value="ECO:0007669"/>
    <property type="project" value="UniProtKB-SubCell"/>
</dbReference>
<keyword evidence="4 10" id="KW-0285">Flavoprotein</keyword>
<dbReference type="EMBL" id="MU004552">
    <property type="protein sequence ID" value="KAF2648187.1"/>
    <property type="molecule type" value="Genomic_DNA"/>
</dbReference>
<feature type="domain" description="Acyl-coenzyme A oxidase N-terminal" evidence="14">
    <location>
        <begin position="23"/>
        <end position="144"/>
    </location>
</feature>
<dbReference type="GO" id="GO:0005504">
    <property type="term" value="F:fatty acid binding"/>
    <property type="evidence" value="ECO:0007669"/>
    <property type="project" value="TreeGrafter"/>
</dbReference>
<evidence type="ECO:0000256" key="3">
    <source>
        <dbReference type="ARBA" id="ARBA00006288"/>
    </source>
</evidence>
<name>A0A6A6SMJ2_9PLEO</name>
<proteinExistence type="inferred from homology"/>
<dbReference type="InterPro" id="IPR002655">
    <property type="entry name" value="Acyl-CoA_oxidase_C"/>
</dbReference>
<feature type="binding site" evidence="12">
    <location>
        <position position="189"/>
    </location>
    <ligand>
        <name>FAD</name>
        <dbReference type="ChEBI" id="CHEBI:57692"/>
    </ligand>
</feature>
<feature type="binding site" evidence="12">
    <location>
        <position position="150"/>
    </location>
    <ligand>
        <name>FAD</name>
        <dbReference type="ChEBI" id="CHEBI:57692"/>
    </ligand>
</feature>
<evidence type="ECO:0000256" key="5">
    <source>
        <dbReference type="ARBA" id="ARBA00022827"/>
    </source>
</evidence>
<dbReference type="InterPro" id="IPR046373">
    <property type="entry name" value="Acyl-CoA_Oxase/DH_mid-dom_sf"/>
</dbReference>
<evidence type="ECO:0000313" key="16">
    <source>
        <dbReference type="EMBL" id="KAF2648187.1"/>
    </source>
</evidence>
<dbReference type="SUPFAM" id="SSF56645">
    <property type="entry name" value="Acyl-CoA dehydrogenase NM domain-like"/>
    <property type="match status" value="1"/>
</dbReference>
<dbReference type="AlphaFoldDB" id="A0A6A6SMJ2"/>
<keyword evidence="9" id="KW-0576">Peroxisome</keyword>
<dbReference type="InterPro" id="IPR009100">
    <property type="entry name" value="AcylCoA_DH/oxidase_NM_dom_sf"/>
</dbReference>
<dbReference type="GO" id="GO:0055088">
    <property type="term" value="P:lipid homeostasis"/>
    <property type="evidence" value="ECO:0007669"/>
    <property type="project" value="TreeGrafter"/>
</dbReference>
<comment type="cofactor">
    <cofactor evidence="1">
        <name>FAD</name>
        <dbReference type="ChEBI" id="CHEBI:57692"/>
    </cofactor>
</comment>
<keyword evidence="6" id="KW-0276">Fatty acid metabolism</keyword>
<feature type="active site" description="Proton acceptor" evidence="11">
    <location>
        <position position="434"/>
    </location>
</feature>
<dbReference type="PANTHER" id="PTHR10909:SF250">
    <property type="entry name" value="PEROXISOMAL ACYL-COENZYME A OXIDASE 1"/>
    <property type="match status" value="1"/>
</dbReference>
<dbReference type="Pfam" id="PF01756">
    <property type="entry name" value="ACOX"/>
    <property type="match status" value="1"/>
</dbReference>
<dbReference type="Proteomes" id="UP000799324">
    <property type="component" value="Unassembled WGS sequence"/>
</dbReference>
<accession>A0A6A6SMJ2</accession>
<dbReference type="Gene3D" id="2.40.110.10">
    <property type="entry name" value="Butyryl-CoA Dehydrogenase, subunit A, domain 2"/>
    <property type="match status" value="1"/>
</dbReference>
<evidence type="ECO:0000259" key="14">
    <source>
        <dbReference type="Pfam" id="PF14749"/>
    </source>
</evidence>
<evidence type="ECO:0000256" key="12">
    <source>
        <dbReference type="PIRSR" id="PIRSR000168-2"/>
    </source>
</evidence>
<dbReference type="PANTHER" id="PTHR10909">
    <property type="entry name" value="ELECTRON TRANSPORT OXIDOREDUCTASE"/>
    <property type="match status" value="1"/>
</dbReference>
<evidence type="ECO:0000259" key="13">
    <source>
        <dbReference type="Pfam" id="PF01756"/>
    </source>
</evidence>
<evidence type="ECO:0000313" key="17">
    <source>
        <dbReference type="Proteomes" id="UP000799324"/>
    </source>
</evidence>
<dbReference type="GO" id="GO:0003997">
    <property type="term" value="F:acyl-CoA oxidase activity"/>
    <property type="evidence" value="ECO:0007669"/>
    <property type="project" value="InterPro"/>
</dbReference>
<organism evidence="16 17">
    <name type="scientific">Lophiostoma macrostomum CBS 122681</name>
    <dbReference type="NCBI Taxonomy" id="1314788"/>
    <lineage>
        <taxon>Eukaryota</taxon>
        <taxon>Fungi</taxon>
        <taxon>Dikarya</taxon>
        <taxon>Ascomycota</taxon>
        <taxon>Pezizomycotina</taxon>
        <taxon>Dothideomycetes</taxon>
        <taxon>Pleosporomycetidae</taxon>
        <taxon>Pleosporales</taxon>
        <taxon>Lophiostomataceae</taxon>
        <taxon>Lophiostoma</taxon>
    </lineage>
</organism>
<evidence type="ECO:0000256" key="1">
    <source>
        <dbReference type="ARBA" id="ARBA00001974"/>
    </source>
</evidence>
<keyword evidence="7" id="KW-0560">Oxidoreductase</keyword>
<dbReference type="Gene3D" id="1.10.540.10">
    <property type="entry name" value="Acyl-CoA dehydrogenase/oxidase, N-terminal domain"/>
    <property type="match status" value="1"/>
</dbReference>
<protein>
    <recommendedName>
        <fullName evidence="10">Acyl-coenzyme A oxidase</fullName>
    </recommendedName>
</protein>
<dbReference type="OrthoDB" id="538336at2759"/>
<evidence type="ECO:0000256" key="7">
    <source>
        <dbReference type="ARBA" id="ARBA00023002"/>
    </source>
</evidence>
<evidence type="ECO:0000256" key="11">
    <source>
        <dbReference type="PIRSR" id="PIRSR000168-1"/>
    </source>
</evidence>
<evidence type="ECO:0000256" key="6">
    <source>
        <dbReference type="ARBA" id="ARBA00022832"/>
    </source>
</evidence>
<dbReference type="Gene3D" id="1.20.140.10">
    <property type="entry name" value="Butyryl-CoA Dehydrogenase, subunit A, domain 3"/>
    <property type="match status" value="2"/>
</dbReference>
<reference evidence="16" key="1">
    <citation type="journal article" date="2020" name="Stud. Mycol.">
        <title>101 Dothideomycetes genomes: a test case for predicting lifestyles and emergence of pathogens.</title>
        <authorList>
            <person name="Haridas S."/>
            <person name="Albert R."/>
            <person name="Binder M."/>
            <person name="Bloem J."/>
            <person name="Labutti K."/>
            <person name="Salamov A."/>
            <person name="Andreopoulos B."/>
            <person name="Baker S."/>
            <person name="Barry K."/>
            <person name="Bills G."/>
            <person name="Bluhm B."/>
            <person name="Cannon C."/>
            <person name="Castanera R."/>
            <person name="Culley D."/>
            <person name="Daum C."/>
            <person name="Ezra D."/>
            <person name="Gonzalez J."/>
            <person name="Henrissat B."/>
            <person name="Kuo A."/>
            <person name="Liang C."/>
            <person name="Lipzen A."/>
            <person name="Lutzoni F."/>
            <person name="Magnuson J."/>
            <person name="Mondo S."/>
            <person name="Nolan M."/>
            <person name="Ohm R."/>
            <person name="Pangilinan J."/>
            <person name="Park H.-J."/>
            <person name="Ramirez L."/>
            <person name="Alfaro M."/>
            <person name="Sun H."/>
            <person name="Tritt A."/>
            <person name="Yoshinaga Y."/>
            <person name="Zwiers L.-H."/>
            <person name="Turgeon B."/>
            <person name="Goodwin S."/>
            <person name="Spatafora J."/>
            <person name="Crous P."/>
            <person name="Grigoriev I."/>
        </authorList>
    </citation>
    <scope>NUCLEOTIDE SEQUENCE</scope>
    <source>
        <strain evidence="16">CBS 122681</strain>
    </source>
</reference>
<dbReference type="InterPro" id="IPR037069">
    <property type="entry name" value="AcylCoA_DH/ox_N_sf"/>
</dbReference>
<gene>
    <name evidence="16" type="ORF">K491DRAFT_671000</name>
</gene>
<dbReference type="Pfam" id="PF22924">
    <property type="entry name" value="ACOX_C_alpha1"/>
    <property type="match status" value="1"/>
</dbReference>
<dbReference type="PIRSF" id="PIRSF000168">
    <property type="entry name" value="Acyl-CoA_oxidase"/>
    <property type="match status" value="1"/>
</dbReference>
<dbReference type="InterPro" id="IPR055060">
    <property type="entry name" value="ACOX_C_alpha1"/>
</dbReference>
<comment type="subcellular location">
    <subcellularLocation>
        <location evidence="2">Peroxisome</location>
    </subcellularLocation>
</comment>
<comment type="similarity">
    <text evidence="3 10">Belongs to the acyl-CoA oxidase family.</text>
</comment>
<feature type="domain" description="Acyl-CoA oxidase C-alpha1" evidence="15">
    <location>
        <begin position="286"/>
        <end position="448"/>
    </location>
</feature>
<dbReference type="FunFam" id="1.20.140.10:FF:000013">
    <property type="entry name" value="Acyl-coenzyme A oxidase"/>
    <property type="match status" value="1"/>
</dbReference>
<evidence type="ECO:0000256" key="2">
    <source>
        <dbReference type="ARBA" id="ARBA00004275"/>
    </source>
</evidence>
<dbReference type="GO" id="GO:0033540">
    <property type="term" value="P:fatty acid beta-oxidation using acyl-CoA oxidase"/>
    <property type="evidence" value="ECO:0007669"/>
    <property type="project" value="TreeGrafter"/>
</dbReference>
<dbReference type="InterPro" id="IPR012258">
    <property type="entry name" value="Acyl-CoA_oxidase"/>
</dbReference>
<dbReference type="GO" id="GO:0071949">
    <property type="term" value="F:FAD binding"/>
    <property type="evidence" value="ECO:0007669"/>
    <property type="project" value="InterPro"/>
</dbReference>
<sequence length="694" mass="77407">MRIENRQVGLMRKARQAASFDPFELTCLLYGGEDMVQERRAAFERVETLLETQDTSKLPRSYGNMNREEAYEEGLQMGKATFEDGIRHGHDVFVNITPRYMLANSSFHIPFGMHRIMFDPALRLMASAEQLRKWLPLSESGKIIGAYCQTELGHGTFLRGLETTATFDPKEDEFVLHCPTRSSIKFWPGALGFSCTHAIVVARLLIATQDHGLHFFIVQLRSLEDGTPLPGIVLGDVGLKMAYNGTCNGFATFVHARIPRENMLMGHAQVDRDGRYSGASSPETSYATMLKVRGSIVQVVSHQLAQALTIATRYSVVREQGMGPNGLATVETTLMAYRSQQFRLFTLTSKAFGIFFASKAFDEEYVKLRAQQESGDNRELPYMHSLVSGLKAWATQTAADGTEDARKCCGGHGYLAISGLPEIVGAVAAMPTFEGDNYVLWQQVGRYLFKCLDFLKSGRPIDSRVAYLADSYRQYLSVDGQTADPSTSPPCAATGRVFLNRDIQLPMYSHRASRLICDAYQKVRSSPRSPAEAWNDHMILIIGAARAHIEYHLVCTFARTIDNLSSSTSSSLKSTLTDLHNLFTLSAIIDPTTVYASSFVENGYLSTSQVDTIRVLTNELLDKLVPNAIALTDAWDFTDASLCSALGMKDGNVYENIMRWVEQMPINKRAWDENDGVYQPGWNQWVKPVLRARL</sequence>
<dbReference type="InterPro" id="IPR029320">
    <property type="entry name" value="Acyl-CoA_ox_N"/>
</dbReference>
<feature type="domain" description="Acyl-CoA oxidase C-terminal" evidence="13">
    <location>
        <begin position="504"/>
        <end position="690"/>
    </location>
</feature>
<dbReference type="InterPro" id="IPR036250">
    <property type="entry name" value="AcylCo_DH-like_C"/>
</dbReference>
<keyword evidence="8" id="KW-0443">Lipid metabolism</keyword>
<dbReference type="SUPFAM" id="SSF47203">
    <property type="entry name" value="Acyl-CoA dehydrogenase C-terminal domain-like"/>
    <property type="match status" value="2"/>
</dbReference>
<evidence type="ECO:0000256" key="8">
    <source>
        <dbReference type="ARBA" id="ARBA00023098"/>
    </source>
</evidence>
<dbReference type="FunFam" id="2.40.110.10:FF:000003">
    <property type="entry name" value="Acyl-coenzyme A oxidase"/>
    <property type="match status" value="1"/>
</dbReference>
<dbReference type="Pfam" id="PF14749">
    <property type="entry name" value="Acyl-CoA_ox_N"/>
    <property type="match status" value="1"/>
</dbReference>